<dbReference type="InterPro" id="IPR007607">
    <property type="entry name" value="BacA/B"/>
</dbReference>
<evidence type="ECO:0000259" key="2">
    <source>
        <dbReference type="PROSITE" id="PS51272"/>
    </source>
</evidence>
<dbReference type="Pfam" id="PF18998">
    <property type="entry name" value="Flg_new_2"/>
    <property type="match status" value="1"/>
</dbReference>
<evidence type="ECO:0000256" key="1">
    <source>
        <dbReference type="ARBA" id="ARBA00022737"/>
    </source>
</evidence>
<dbReference type="SUPFAM" id="SSF51126">
    <property type="entry name" value="Pectin lyase-like"/>
    <property type="match status" value="1"/>
</dbReference>
<comment type="caution">
    <text evidence="3">The sequence shown here is derived from an EMBL/GenBank/DDBJ whole genome shotgun (WGS) entry which is preliminary data.</text>
</comment>
<dbReference type="InterPro" id="IPR001119">
    <property type="entry name" value="SLH_dom"/>
</dbReference>
<dbReference type="PANTHER" id="PTHR43308">
    <property type="entry name" value="OUTER MEMBRANE PROTEIN ALPHA-RELATED"/>
    <property type="match status" value="1"/>
</dbReference>
<feature type="domain" description="SLH" evidence="2">
    <location>
        <begin position="599"/>
        <end position="654"/>
    </location>
</feature>
<name>A0A9D2C098_9FIRM</name>
<reference evidence="3" key="2">
    <citation type="submission" date="2021-04" db="EMBL/GenBank/DDBJ databases">
        <authorList>
            <person name="Gilroy R."/>
        </authorList>
    </citation>
    <scope>NUCLEOTIDE SEQUENCE</scope>
    <source>
        <strain evidence="3">1282</strain>
    </source>
</reference>
<gene>
    <name evidence="3" type="ORF">H9838_01315</name>
</gene>
<dbReference type="PROSITE" id="PS51272">
    <property type="entry name" value="SLH"/>
    <property type="match status" value="3"/>
</dbReference>
<proteinExistence type="predicted"/>
<dbReference type="Pfam" id="PF04519">
    <property type="entry name" value="Bactofilin"/>
    <property type="match status" value="1"/>
</dbReference>
<accession>A0A9D2C098</accession>
<dbReference type="InterPro" id="IPR011050">
    <property type="entry name" value="Pectin_lyase_fold/virulence"/>
</dbReference>
<dbReference type="Pfam" id="PF00395">
    <property type="entry name" value="SLH"/>
    <property type="match status" value="3"/>
</dbReference>
<dbReference type="AlphaFoldDB" id="A0A9D2C098"/>
<sequence length="654" mass="68806">MDNGECVIKKTVELTNSNYSKDKNGVYYASDTAAATENEASVTSSETTTYYATLAEAIENAKPGDTIKLVRDIENAMYTEGAPNGTAAYTIPGGVTLDGDGHKITASSNWKATNHPIIGVTTGAADATTTIIKNLTIDGNNASGHGINVWSGSGPKANVKVENVTINNTATAGMVVNNSTVTASGLKTEGNDWGAVNVDKGASFKLTGTDNELKERVQVYSEDAGQGGSNITVEGTGLKKVKSYKKDEGSVLKGYTYYTDDVSKLGEAYNTKTNTVYEDADDALDKASTGETVQIVKNAILESGGATVDAGVTLQVPAGVKLTGNLTNSGTLDVDGTVKGNVTNKGTIDLDGTIEGNVTNEGTIDYDGKITGTLTNKDGGKVEYPYVPPVIPTYKTTVEECEGGSVVASPSSAREGQKVTLTVKPQAGQELKSLKVTDKDGDAVTLTKVEGGYTFNMPKGGVTVTAVFGCDGGAACPSKGFTDLDSDKWYHEYMDYAVEQGLLEGTTPTTMEPNATLTRAQLAQILYNLEGKPQVQGDLDFTDVAEGKWYYAAILWANQEGVVDGMSPDTFAPNEDISRQDLALMLYRYAGEPTVTGDLDGFKDAGQVGDWAEEAITWAVEEGIIDGMTPTTLEPTGTATRAQAAAMLQRFLEG</sequence>
<evidence type="ECO:0000313" key="3">
    <source>
        <dbReference type="EMBL" id="HIY25796.1"/>
    </source>
</evidence>
<evidence type="ECO:0000313" key="4">
    <source>
        <dbReference type="Proteomes" id="UP000823915"/>
    </source>
</evidence>
<protein>
    <submittedName>
        <fullName evidence="3">S-layer homology domain-containing protein</fullName>
    </submittedName>
</protein>
<keyword evidence="1" id="KW-0677">Repeat</keyword>
<dbReference type="Proteomes" id="UP000823915">
    <property type="component" value="Unassembled WGS sequence"/>
</dbReference>
<dbReference type="Gene3D" id="2.160.20.10">
    <property type="entry name" value="Single-stranded right-handed beta-helix, Pectin lyase-like"/>
    <property type="match status" value="1"/>
</dbReference>
<dbReference type="EMBL" id="DXDU01000016">
    <property type="protein sequence ID" value="HIY25796.1"/>
    <property type="molecule type" value="Genomic_DNA"/>
</dbReference>
<dbReference type="InterPro" id="IPR044060">
    <property type="entry name" value="Bacterial_rp_domain"/>
</dbReference>
<dbReference type="InterPro" id="IPR012334">
    <property type="entry name" value="Pectin_lyas_fold"/>
</dbReference>
<feature type="domain" description="SLH" evidence="2">
    <location>
        <begin position="541"/>
        <end position="597"/>
    </location>
</feature>
<reference evidence="3" key="1">
    <citation type="journal article" date="2021" name="PeerJ">
        <title>Extensive microbial diversity within the chicken gut microbiome revealed by metagenomics and culture.</title>
        <authorList>
            <person name="Gilroy R."/>
            <person name="Ravi A."/>
            <person name="Getino M."/>
            <person name="Pursley I."/>
            <person name="Horton D.L."/>
            <person name="Alikhan N.F."/>
            <person name="Baker D."/>
            <person name="Gharbi K."/>
            <person name="Hall N."/>
            <person name="Watson M."/>
            <person name="Adriaenssens E.M."/>
            <person name="Foster-Nyarko E."/>
            <person name="Jarju S."/>
            <person name="Secka A."/>
            <person name="Antonio M."/>
            <person name="Oren A."/>
            <person name="Chaudhuri R.R."/>
            <person name="La Ragione R."/>
            <person name="Hildebrand F."/>
            <person name="Pallen M.J."/>
        </authorList>
    </citation>
    <scope>NUCLEOTIDE SEQUENCE</scope>
    <source>
        <strain evidence="3">1282</strain>
    </source>
</reference>
<organism evidence="3 4">
    <name type="scientific">Candidatus Acutalibacter pullistercoris</name>
    <dbReference type="NCBI Taxonomy" id="2838418"/>
    <lineage>
        <taxon>Bacteria</taxon>
        <taxon>Bacillati</taxon>
        <taxon>Bacillota</taxon>
        <taxon>Clostridia</taxon>
        <taxon>Eubacteriales</taxon>
        <taxon>Acutalibacteraceae</taxon>
        <taxon>Acutalibacter</taxon>
    </lineage>
</organism>
<dbReference type="InterPro" id="IPR051465">
    <property type="entry name" value="Cell_Envelope_Struct_Comp"/>
</dbReference>
<feature type="domain" description="SLH" evidence="2">
    <location>
        <begin position="477"/>
        <end position="540"/>
    </location>
</feature>
<dbReference type="PANTHER" id="PTHR43308:SF5">
    <property type="entry name" value="S-LAYER PROTEIN _ PEPTIDOGLYCAN ENDO-BETA-N-ACETYLGLUCOSAMINIDASE"/>
    <property type="match status" value="1"/>
</dbReference>